<evidence type="ECO:0000313" key="2">
    <source>
        <dbReference type="Proteomes" id="UP001489719"/>
    </source>
</evidence>
<proteinExistence type="predicted"/>
<dbReference type="EMBL" id="MU970101">
    <property type="protein sequence ID" value="KAK9321323.1"/>
    <property type="molecule type" value="Genomic_DNA"/>
</dbReference>
<organism evidence="1 2">
    <name type="scientific">Lipomyces orientalis</name>
    <dbReference type="NCBI Taxonomy" id="1233043"/>
    <lineage>
        <taxon>Eukaryota</taxon>
        <taxon>Fungi</taxon>
        <taxon>Dikarya</taxon>
        <taxon>Ascomycota</taxon>
        <taxon>Saccharomycotina</taxon>
        <taxon>Lipomycetes</taxon>
        <taxon>Lipomycetales</taxon>
        <taxon>Lipomycetaceae</taxon>
        <taxon>Lipomyces</taxon>
    </lineage>
</organism>
<dbReference type="Proteomes" id="UP001489719">
    <property type="component" value="Unassembled WGS sequence"/>
</dbReference>
<keyword evidence="2" id="KW-1185">Reference proteome</keyword>
<reference evidence="2" key="1">
    <citation type="journal article" date="2024" name="Front. Bioeng. Biotechnol.">
        <title>Genome-scale model development and genomic sequencing of the oleaginous clade Lipomyces.</title>
        <authorList>
            <person name="Czajka J.J."/>
            <person name="Han Y."/>
            <person name="Kim J."/>
            <person name="Mondo S.J."/>
            <person name="Hofstad B.A."/>
            <person name="Robles A."/>
            <person name="Haridas S."/>
            <person name="Riley R."/>
            <person name="LaButti K."/>
            <person name="Pangilinan J."/>
            <person name="Andreopoulos W."/>
            <person name="Lipzen A."/>
            <person name="Yan J."/>
            <person name="Wang M."/>
            <person name="Ng V."/>
            <person name="Grigoriev I.V."/>
            <person name="Spatafora J.W."/>
            <person name="Magnuson J.K."/>
            <person name="Baker S.E."/>
            <person name="Pomraning K.R."/>
        </authorList>
    </citation>
    <scope>NUCLEOTIDE SEQUENCE [LARGE SCALE GENOMIC DNA]</scope>
    <source>
        <strain evidence="2">CBS 10300</strain>
    </source>
</reference>
<comment type="caution">
    <text evidence="1">The sequence shown here is derived from an EMBL/GenBank/DDBJ whole genome shotgun (WGS) entry which is preliminary data.</text>
</comment>
<gene>
    <name evidence="1" type="ORF">V1517DRAFT_175550</name>
</gene>
<name>A0ACC3TMG8_9ASCO</name>
<accession>A0ACC3TMG8</accession>
<sequence length="278" mass="30729">MRSCSMQPRTYSLASAIPQSDHLAEISTGKRERVGRACDACRIKKSKCDGSKPCSRCVSDDKVCVFRDRKRSTDKLFSGNYVDLLHSRIEVLQIGIELLVQRLNRGDTIAYLLDDKGKISINRVLDNLFLNSVENDDLAVMEQSSPSSATVSSDATSDGDDDVDENDDVEPPASETGHAPESRSGPEVKLMEYSELYNIEPDAEARVLDYIPTIQASFFDPPKSNPTALCPSHSYFAENMSVESPFLTSPSPQLLDISSLSSPPNPYHEDLHWAAHEL</sequence>
<evidence type="ECO:0000313" key="1">
    <source>
        <dbReference type="EMBL" id="KAK9321323.1"/>
    </source>
</evidence>
<protein>
    <submittedName>
        <fullName evidence="1">Uncharacterized protein</fullName>
    </submittedName>
</protein>